<comment type="caution">
    <text evidence="4">The sequence shown here is derived from an EMBL/GenBank/DDBJ whole genome shotgun (WGS) entry which is preliminary data.</text>
</comment>
<dbReference type="SMART" id="SM00065">
    <property type="entry name" value="GAF"/>
    <property type="match status" value="1"/>
</dbReference>
<feature type="domain" description="EAL" evidence="2">
    <location>
        <begin position="613"/>
        <end position="864"/>
    </location>
</feature>
<dbReference type="InParanoid" id="A0A2S8SVU2"/>
<dbReference type="InterPro" id="IPR000014">
    <property type="entry name" value="PAS"/>
</dbReference>
<sequence>MIAASANPFSAFLPLADDETAQTTRGQFLSRYTNDLIFEVDNNFKYRFVSPNHQALLGFAPLELLGRNLRDGMREADGDFLSGEQLADLSFQGEQATACRLLLRQRDGNFVGCEGTMQRLSDGFLFACHDVSQRERLSAELEVLGAVAREISVQRNLSELLPKISQLLQPLISFDRLFLTLLQGDTLIQVATDSPLAPGFPDLSRALWPNQPIWHMLETGWMWSQENFQEATHRGPWVPPDYRTRSFINVPLLVEGKPIGVLHFDAHQPQTWPEDQLRLARLIGAQLASVVQGFYLLRGHEEQETALAQSNALLRATQEAAAEGICLVNSAGELVSYNRRFAALWPLESEAESLKSGQVMAQVLAKMADPDEFIAKISEFFDAQDASSRDEILLGDGRTFERYSAPAFSDDNRSFGRIWTFSDITERKDYEKKLAHQAFHDAVTGLPNRVLFVNHLERALTKTERTGHIVAVLFLDLDRFKVVNDSLGHEKGDQLLVEVARRVRQSLRPGDVAARFGGDEFVVLLEEVTSEDDATRIADRIALNLRTPFLLGSHEVNVTASVGIVLSGAPGAIQSDADDLLRKADVAMYRAKSKGKAQYEVFSEQLSGEALERLQLEIDLASALKRGELDVFYQPLVDLKGGKIRAFEALVRWNHPTRGMVSPAQFIPIAEETGQIIVIGALVLRVACAQAKAWSDLLGEPVLMHVNLSARQFEQASLPLEIARVLRESDLPAQQLMVEITESAVMTDAKAAISQLSELKKLGVHISIDDFGTGYSSLAYLEFFPIDLLKIDRAFVSRLAEGTVLVRAIASLGHAMKMEIAAEGIENKEQLAQLREMGVEWGQGFLISKPVPAPDAEKLLGLMF</sequence>
<name>A0A2S8SVU2_9BACT</name>
<dbReference type="NCBIfam" id="TIGR00229">
    <property type="entry name" value="sensory_box"/>
    <property type="match status" value="1"/>
</dbReference>
<dbReference type="PANTHER" id="PTHR44757">
    <property type="entry name" value="DIGUANYLATE CYCLASE DGCP"/>
    <property type="match status" value="1"/>
</dbReference>
<organism evidence="4 5">
    <name type="scientific">Abditibacterium utsteinense</name>
    <dbReference type="NCBI Taxonomy" id="1960156"/>
    <lineage>
        <taxon>Bacteria</taxon>
        <taxon>Pseudomonadati</taxon>
        <taxon>Abditibacteriota</taxon>
        <taxon>Abditibacteriia</taxon>
        <taxon>Abditibacteriales</taxon>
        <taxon>Abditibacteriaceae</taxon>
        <taxon>Abditibacterium</taxon>
    </lineage>
</organism>
<protein>
    <submittedName>
        <fullName evidence="4">PAS domain S-box-containing protein/diguanylate cyclase (GGDEF) domain-containing protein</fullName>
    </submittedName>
</protein>
<dbReference type="Proteomes" id="UP000237684">
    <property type="component" value="Unassembled WGS sequence"/>
</dbReference>
<evidence type="ECO:0000259" key="1">
    <source>
        <dbReference type="PROSITE" id="PS50112"/>
    </source>
</evidence>
<dbReference type="PROSITE" id="PS50887">
    <property type="entry name" value="GGDEF"/>
    <property type="match status" value="1"/>
</dbReference>
<evidence type="ECO:0000259" key="3">
    <source>
        <dbReference type="PROSITE" id="PS50887"/>
    </source>
</evidence>
<dbReference type="SMART" id="SM00267">
    <property type="entry name" value="GGDEF"/>
    <property type="match status" value="1"/>
</dbReference>
<reference evidence="4 5" key="1">
    <citation type="journal article" date="2018" name="Syst. Appl. Microbiol.">
        <title>Abditibacterium utsteinense sp. nov., the first cultivated member of candidate phylum FBP, isolated from ice-free Antarctic soil samples.</title>
        <authorList>
            <person name="Tahon G."/>
            <person name="Tytgat B."/>
            <person name="Lebbe L."/>
            <person name="Carlier A."/>
            <person name="Willems A."/>
        </authorList>
    </citation>
    <scope>NUCLEOTIDE SEQUENCE [LARGE SCALE GENOMIC DNA]</scope>
    <source>
        <strain evidence="4 5">LMG 29911</strain>
    </source>
</reference>
<dbReference type="RefSeq" id="WP_105482784.1">
    <property type="nucleotide sequence ID" value="NZ_NIGF01000003.1"/>
</dbReference>
<dbReference type="InterPro" id="IPR035965">
    <property type="entry name" value="PAS-like_dom_sf"/>
</dbReference>
<dbReference type="PROSITE" id="PS50112">
    <property type="entry name" value="PAS"/>
    <property type="match status" value="1"/>
</dbReference>
<dbReference type="InterPro" id="IPR029787">
    <property type="entry name" value="Nucleotide_cyclase"/>
</dbReference>
<dbReference type="Gene3D" id="3.20.20.450">
    <property type="entry name" value="EAL domain"/>
    <property type="match status" value="1"/>
</dbReference>
<dbReference type="InterPro" id="IPR003018">
    <property type="entry name" value="GAF"/>
</dbReference>
<keyword evidence="5" id="KW-1185">Reference proteome</keyword>
<dbReference type="Gene3D" id="3.30.450.40">
    <property type="match status" value="1"/>
</dbReference>
<dbReference type="SUPFAM" id="SSF141868">
    <property type="entry name" value="EAL domain-like"/>
    <property type="match status" value="1"/>
</dbReference>
<proteinExistence type="predicted"/>
<dbReference type="InterPro" id="IPR052155">
    <property type="entry name" value="Biofilm_reg_signaling"/>
</dbReference>
<dbReference type="Gene3D" id="3.30.70.270">
    <property type="match status" value="1"/>
</dbReference>
<dbReference type="SMART" id="SM00052">
    <property type="entry name" value="EAL"/>
    <property type="match status" value="1"/>
</dbReference>
<dbReference type="CDD" id="cd01949">
    <property type="entry name" value="GGDEF"/>
    <property type="match status" value="1"/>
</dbReference>
<dbReference type="OrthoDB" id="9787983at2"/>
<dbReference type="CDD" id="cd00130">
    <property type="entry name" value="PAS"/>
    <property type="match status" value="1"/>
</dbReference>
<dbReference type="Gene3D" id="3.30.450.20">
    <property type="entry name" value="PAS domain"/>
    <property type="match status" value="2"/>
</dbReference>
<feature type="domain" description="GGDEF" evidence="3">
    <location>
        <begin position="468"/>
        <end position="604"/>
    </location>
</feature>
<dbReference type="SUPFAM" id="SSF55781">
    <property type="entry name" value="GAF domain-like"/>
    <property type="match status" value="1"/>
</dbReference>
<dbReference type="SUPFAM" id="SSF55785">
    <property type="entry name" value="PYP-like sensor domain (PAS domain)"/>
    <property type="match status" value="2"/>
</dbReference>
<dbReference type="CDD" id="cd01948">
    <property type="entry name" value="EAL"/>
    <property type="match status" value="1"/>
</dbReference>
<dbReference type="InterPro" id="IPR043128">
    <property type="entry name" value="Rev_trsase/Diguanyl_cyclase"/>
</dbReference>
<dbReference type="InterPro" id="IPR035919">
    <property type="entry name" value="EAL_sf"/>
</dbReference>
<dbReference type="Pfam" id="PF13185">
    <property type="entry name" value="GAF_2"/>
    <property type="match status" value="1"/>
</dbReference>
<dbReference type="Pfam" id="PF13426">
    <property type="entry name" value="PAS_9"/>
    <property type="match status" value="2"/>
</dbReference>
<dbReference type="Pfam" id="PF00990">
    <property type="entry name" value="GGDEF"/>
    <property type="match status" value="1"/>
</dbReference>
<accession>A0A2S8SVU2</accession>
<dbReference type="AlphaFoldDB" id="A0A2S8SVU2"/>
<evidence type="ECO:0000313" key="5">
    <source>
        <dbReference type="Proteomes" id="UP000237684"/>
    </source>
</evidence>
<dbReference type="PANTHER" id="PTHR44757:SF2">
    <property type="entry name" value="BIOFILM ARCHITECTURE MAINTENANCE PROTEIN MBAA"/>
    <property type="match status" value="1"/>
</dbReference>
<evidence type="ECO:0000259" key="2">
    <source>
        <dbReference type="PROSITE" id="PS50883"/>
    </source>
</evidence>
<dbReference type="GO" id="GO:0003824">
    <property type="term" value="F:catalytic activity"/>
    <property type="evidence" value="ECO:0007669"/>
    <property type="project" value="UniProtKB-ARBA"/>
</dbReference>
<evidence type="ECO:0000313" key="4">
    <source>
        <dbReference type="EMBL" id="PQV64911.1"/>
    </source>
</evidence>
<feature type="domain" description="PAS" evidence="1">
    <location>
        <begin position="37"/>
        <end position="69"/>
    </location>
</feature>
<dbReference type="Pfam" id="PF00563">
    <property type="entry name" value="EAL"/>
    <property type="match status" value="1"/>
</dbReference>
<dbReference type="NCBIfam" id="TIGR00254">
    <property type="entry name" value="GGDEF"/>
    <property type="match status" value="1"/>
</dbReference>
<dbReference type="InterPro" id="IPR001633">
    <property type="entry name" value="EAL_dom"/>
</dbReference>
<dbReference type="PROSITE" id="PS50883">
    <property type="entry name" value="EAL"/>
    <property type="match status" value="1"/>
</dbReference>
<dbReference type="SUPFAM" id="SSF55073">
    <property type="entry name" value="Nucleotide cyclase"/>
    <property type="match status" value="1"/>
</dbReference>
<dbReference type="FunFam" id="3.30.70.270:FF:000001">
    <property type="entry name" value="Diguanylate cyclase domain protein"/>
    <property type="match status" value="1"/>
</dbReference>
<gene>
    <name evidence="4" type="ORF">B1R32_103178</name>
</gene>
<dbReference type="InterPro" id="IPR029016">
    <property type="entry name" value="GAF-like_dom_sf"/>
</dbReference>
<dbReference type="EMBL" id="NIGF01000003">
    <property type="protein sequence ID" value="PQV64911.1"/>
    <property type="molecule type" value="Genomic_DNA"/>
</dbReference>
<dbReference type="InterPro" id="IPR000160">
    <property type="entry name" value="GGDEF_dom"/>
</dbReference>
<dbReference type="SMART" id="SM00091">
    <property type="entry name" value="PAS"/>
    <property type="match status" value="2"/>
</dbReference>